<dbReference type="AlphaFoldDB" id="A0A2T7NQU2"/>
<evidence type="ECO:0000313" key="1">
    <source>
        <dbReference type="EMBL" id="PVD23541.1"/>
    </source>
</evidence>
<dbReference type="OrthoDB" id="18487at2759"/>
<evidence type="ECO:0008006" key="3">
    <source>
        <dbReference type="Google" id="ProtNLM"/>
    </source>
</evidence>
<name>A0A2T7NQU2_POMCA</name>
<organism evidence="1 2">
    <name type="scientific">Pomacea canaliculata</name>
    <name type="common">Golden apple snail</name>
    <dbReference type="NCBI Taxonomy" id="400727"/>
    <lineage>
        <taxon>Eukaryota</taxon>
        <taxon>Metazoa</taxon>
        <taxon>Spiralia</taxon>
        <taxon>Lophotrochozoa</taxon>
        <taxon>Mollusca</taxon>
        <taxon>Gastropoda</taxon>
        <taxon>Caenogastropoda</taxon>
        <taxon>Architaenioglossa</taxon>
        <taxon>Ampullarioidea</taxon>
        <taxon>Ampullariidae</taxon>
        <taxon>Pomacea</taxon>
    </lineage>
</organism>
<gene>
    <name evidence="1" type="ORF">C0Q70_16813</name>
</gene>
<dbReference type="PANTHER" id="PTHR24035">
    <property type="entry name" value="MULTIPLE EPIDERMAL GROWTH FACTOR-LIKE DOMAINS PROTEIN"/>
    <property type="match status" value="1"/>
</dbReference>
<dbReference type="EMBL" id="PZQS01000010">
    <property type="protein sequence ID" value="PVD23541.1"/>
    <property type="molecule type" value="Genomic_DNA"/>
</dbReference>
<keyword evidence="2" id="KW-1185">Reference proteome</keyword>
<accession>A0A2T7NQU2</accession>
<sequence>MFSSLRRLCQRLNVQQRQRRLSCRLPKSASGNRLSNAMCSMPSPSCIGCKGSFGQCLSPEERARSAHAGWQRVLSVDTSVQLERMASTALETADTACETTARRSRRRVIRHRECPRANVCLDGWTGKTLQQAVRFWHIWRPSARKLAVGSCANGSETCSAAGPVHQGVLRHSTGEDCRTRCAACAGDSCLHCKGSHGQCLLPQGACQDGCQAGWFGRECRLRCPPGTHGVNCSRDCGRCLERPGGPGAGCDAETGSCADAGVCEAVDGRLGATKLARLAPMVVECSAVCGALPTPQRCSSVSGDCPAGCQKSASEQIVKRYVQHARRRLALGAKGRLASACRLKEERACKGAPLAGRVLSVDTSVQLERMRQLHSRTADTCLTTARRSKTTCDAVTGNVHEQMCVWTLDWQTLQQAVRFWHIWSQVPKVCGRLLQTVVKRAALPTACAQGERVKTAARPAGSERECRLRCPPGTHGVNCSRDCGRCLERPGGPGAGCDAETGSCADAGVCEAGWTGLGATKLARLALFGRRCSAVCGACATPQRAAASAETVLQAAKNLRREQIVKRHVQHARRRLALGAKGRLASACRLKERACKGAPLAGRVLSVDTSVQLERMASTALETADTAWTTARRSRRRVMPSPGNVHEQMCVWTAGLANTATSSALLAHLEPSARKFVAAVQTVVKRAALPTACAPGGVLRIPPGRTAEHGAQRAAWRLLPSLQRSHGQCLLPQDSVSRRLPGRLVRTRVPDFVPAEHTE</sequence>
<dbReference type="Proteomes" id="UP000245119">
    <property type="component" value="Linkage Group LG10"/>
</dbReference>
<reference evidence="1 2" key="1">
    <citation type="submission" date="2018-04" db="EMBL/GenBank/DDBJ databases">
        <title>The genome of golden apple snail Pomacea canaliculata provides insight into stress tolerance and invasive adaptation.</title>
        <authorList>
            <person name="Liu C."/>
            <person name="Liu B."/>
            <person name="Ren Y."/>
            <person name="Zhang Y."/>
            <person name="Wang H."/>
            <person name="Li S."/>
            <person name="Jiang F."/>
            <person name="Yin L."/>
            <person name="Zhang G."/>
            <person name="Qian W."/>
            <person name="Fan W."/>
        </authorList>
    </citation>
    <scope>NUCLEOTIDE SEQUENCE [LARGE SCALE GENOMIC DNA]</scope>
    <source>
        <strain evidence="1">SZHN2017</strain>
        <tissue evidence="1">Muscle</tissue>
    </source>
</reference>
<comment type="caution">
    <text evidence="1">The sequence shown here is derived from an EMBL/GenBank/DDBJ whole genome shotgun (WGS) entry which is preliminary data.</text>
</comment>
<dbReference type="InterPro" id="IPR052108">
    <property type="entry name" value="MEGF/SIB"/>
</dbReference>
<dbReference type="PANTHER" id="PTHR24035:SF109">
    <property type="entry name" value="PROTEIN DRAPER"/>
    <property type="match status" value="1"/>
</dbReference>
<proteinExistence type="predicted"/>
<evidence type="ECO:0000313" key="2">
    <source>
        <dbReference type="Proteomes" id="UP000245119"/>
    </source>
</evidence>
<protein>
    <recommendedName>
        <fullName evidence="3">EGF-like domain-containing protein</fullName>
    </recommendedName>
</protein>